<gene>
    <name evidence="6" type="ORF">Thini_2933</name>
</gene>
<evidence type="ECO:0000256" key="3">
    <source>
        <dbReference type="ARBA" id="ARBA00047806"/>
    </source>
</evidence>
<name>A0A656HJN3_THINJ</name>
<dbReference type="PANTHER" id="PTHR43774">
    <property type="entry name" value="PEPTIDE METHIONINE SULFOXIDE REDUCTASE"/>
    <property type="match status" value="1"/>
</dbReference>
<dbReference type="Gene3D" id="3.30.1060.10">
    <property type="entry name" value="Peptide methionine sulphoxide reductase MsrA"/>
    <property type="match status" value="1"/>
</dbReference>
<keyword evidence="7" id="KW-1185">Reference proteome</keyword>
<dbReference type="InterPro" id="IPR002569">
    <property type="entry name" value="Met_Sox_Rdtase_MsrA_dom"/>
</dbReference>
<comment type="catalytic activity">
    <reaction evidence="4">
        <text>[thioredoxin]-disulfide + L-methionine + H2O = L-methionine (S)-S-oxide + [thioredoxin]-dithiol</text>
        <dbReference type="Rhea" id="RHEA:19993"/>
        <dbReference type="Rhea" id="RHEA-COMP:10698"/>
        <dbReference type="Rhea" id="RHEA-COMP:10700"/>
        <dbReference type="ChEBI" id="CHEBI:15377"/>
        <dbReference type="ChEBI" id="CHEBI:29950"/>
        <dbReference type="ChEBI" id="CHEBI:50058"/>
        <dbReference type="ChEBI" id="CHEBI:57844"/>
        <dbReference type="ChEBI" id="CHEBI:58772"/>
        <dbReference type="EC" id="1.8.4.11"/>
    </reaction>
</comment>
<dbReference type="InterPro" id="IPR036509">
    <property type="entry name" value="Met_Sox_Rdtase_MsrA_sf"/>
</dbReference>
<dbReference type="OrthoDB" id="4174719at2"/>
<comment type="catalytic activity">
    <reaction evidence="3">
        <text>L-methionyl-[protein] + [thioredoxin]-disulfide + H2O = L-methionyl-(S)-S-oxide-[protein] + [thioredoxin]-dithiol</text>
        <dbReference type="Rhea" id="RHEA:14217"/>
        <dbReference type="Rhea" id="RHEA-COMP:10698"/>
        <dbReference type="Rhea" id="RHEA-COMP:10700"/>
        <dbReference type="Rhea" id="RHEA-COMP:12313"/>
        <dbReference type="Rhea" id="RHEA-COMP:12315"/>
        <dbReference type="ChEBI" id="CHEBI:15377"/>
        <dbReference type="ChEBI" id="CHEBI:16044"/>
        <dbReference type="ChEBI" id="CHEBI:29950"/>
        <dbReference type="ChEBI" id="CHEBI:44120"/>
        <dbReference type="ChEBI" id="CHEBI:50058"/>
        <dbReference type="EC" id="1.8.4.11"/>
    </reaction>
</comment>
<evidence type="ECO:0000313" key="7">
    <source>
        <dbReference type="Proteomes" id="UP000005317"/>
    </source>
</evidence>
<dbReference type="SUPFAM" id="SSF55068">
    <property type="entry name" value="Peptide methionine sulfoxide reductase"/>
    <property type="match status" value="1"/>
</dbReference>
<accession>A0A656HJN3</accession>
<proteinExistence type="predicted"/>
<dbReference type="EMBL" id="JH651384">
    <property type="protein sequence ID" value="EIJ35459.1"/>
    <property type="molecule type" value="Genomic_DNA"/>
</dbReference>
<dbReference type="GO" id="GO:0008113">
    <property type="term" value="F:peptide-methionine (S)-S-oxide reductase activity"/>
    <property type="evidence" value="ECO:0007669"/>
    <property type="project" value="UniProtKB-EC"/>
</dbReference>
<sequence>MEPSTHLQQIGFGGGCYWCTEAVFQTLRGVQAVKQGFIASDGDNQSLSEAVVVEFAPDVISLHDLVEVHLHTHSSTSSHQLRDRYRSAIYVFNRQQEEAALAALRVLQQDFDQPIITRVLPFVRFKASEERYQDYFLNNPDRPFCQTYISPKVRKLRARFARLVLE</sequence>
<dbReference type="Pfam" id="PF01625">
    <property type="entry name" value="PMSR"/>
    <property type="match status" value="1"/>
</dbReference>
<evidence type="ECO:0000256" key="2">
    <source>
        <dbReference type="ARBA" id="ARBA00023002"/>
    </source>
</evidence>
<dbReference type="PANTHER" id="PTHR43774:SF1">
    <property type="entry name" value="PEPTIDE METHIONINE SULFOXIDE REDUCTASE MSRA 2"/>
    <property type="match status" value="1"/>
</dbReference>
<feature type="domain" description="Peptide methionine sulphoxide reductase MsrA" evidence="5">
    <location>
        <begin position="10"/>
        <end position="145"/>
    </location>
</feature>
<evidence type="ECO:0000259" key="5">
    <source>
        <dbReference type="Pfam" id="PF01625"/>
    </source>
</evidence>
<evidence type="ECO:0000256" key="1">
    <source>
        <dbReference type="ARBA" id="ARBA00012502"/>
    </source>
</evidence>
<dbReference type="Proteomes" id="UP000005317">
    <property type="component" value="Unassembled WGS sequence"/>
</dbReference>
<evidence type="ECO:0000256" key="4">
    <source>
        <dbReference type="ARBA" id="ARBA00048782"/>
    </source>
</evidence>
<evidence type="ECO:0000313" key="6">
    <source>
        <dbReference type="EMBL" id="EIJ35459.1"/>
    </source>
</evidence>
<organism evidence="6 7">
    <name type="scientific">Thiothrix nivea (strain ATCC 35100 / DSM 5205 / JP2)</name>
    <dbReference type="NCBI Taxonomy" id="870187"/>
    <lineage>
        <taxon>Bacteria</taxon>
        <taxon>Pseudomonadati</taxon>
        <taxon>Pseudomonadota</taxon>
        <taxon>Gammaproteobacteria</taxon>
        <taxon>Thiotrichales</taxon>
        <taxon>Thiotrichaceae</taxon>
        <taxon>Thiothrix</taxon>
    </lineage>
</organism>
<keyword evidence="2" id="KW-0560">Oxidoreductase</keyword>
<reference evidence="7" key="1">
    <citation type="journal article" date="2011" name="Stand. Genomic Sci.">
        <title>Genome sequence of the filamentous, gliding Thiothrix nivea neotype strain (JP2(T)).</title>
        <authorList>
            <person name="Lapidus A."/>
            <person name="Nolan M."/>
            <person name="Lucas S."/>
            <person name="Glavina Del Rio T."/>
            <person name="Tice H."/>
            <person name="Cheng J.F."/>
            <person name="Tapia R."/>
            <person name="Han C."/>
            <person name="Goodwin L."/>
            <person name="Pitluck S."/>
            <person name="Liolios K."/>
            <person name="Pagani I."/>
            <person name="Ivanova N."/>
            <person name="Huntemann M."/>
            <person name="Mavromatis K."/>
            <person name="Mikhailova N."/>
            <person name="Pati A."/>
            <person name="Chen A."/>
            <person name="Palaniappan K."/>
            <person name="Land M."/>
            <person name="Brambilla E.M."/>
            <person name="Rohde M."/>
            <person name="Abt B."/>
            <person name="Verbarg S."/>
            <person name="Goker M."/>
            <person name="Bristow J."/>
            <person name="Eisen J.A."/>
            <person name="Markowitz V."/>
            <person name="Hugenholtz P."/>
            <person name="Kyrpides N.C."/>
            <person name="Klenk H.P."/>
            <person name="Woyke T."/>
        </authorList>
    </citation>
    <scope>NUCLEOTIDE SEQUENCE [LARGE SCALE GENOMIC DNA]</scope>
    <source>
        <strain evidence="7">ATCC 35100 / DSM 5205 / JP2</strain>
    </source>
</reference>
<dbReference type="AlphaFoldDB" id="A0A656HJN3"/>
<protein>
    <recommendedName>
        <fullName evidence="1">peptide-methionine (S)-S-oxide reductase</fullName>
        <ecNumber evidence="1">1.8.4.11</ecNumber>
    </recommendedName>
</protein>
<dbReference type="EC" id="1.8.4.11" evidence="1"/>
<dbReference type="RefSeq" id="WP_002709359.1">
    <property type="nucleotide sequence ID" value="NZ_JH651384.1"/>
</dbReference>